<dbReference type="InterPro" id="IPR047926">
    <property type="entry name" value="Ni_dep_LarA"/>
</dbReference>
<dbReference type="GO" id="GO:0050043">
    <property type="term" value="F:lactate racemase activity"/>
    <property type="evidence" value="ECO:0007669"/>
    <property type="project" value="InterPro"/>
</dbReference>
<evidence type="ECO:0000259" key="2">
    <source>
        <dbReference type="Pfam" id="PF21113"/>
    </source>
</evidence>
<dbReference type="Pfam" id="PF09861">
    <property type="entry name" value="Lar_N"/>
    <property type="match status" value="1"/>
</dbReference>
<dbReference type="EMBL" id="CP036295">
    <property type="protein sequence ID" value="QCC86914.1"/>
    <property type="molecule type" value="Genomic_DNA"/>
</dbReference>
<dbReference type="PANTHER" id="PTHR33171:SF17">
    <property type="entry name" value="LARA-LIKE N-TERMINAL DOMAIN-CONTAINING PROTEIN"/>
    <property type="match status" value="1"/>
</dbReference>
<dbReference type="InterPro" id="IPR048068">
    <property type="entry name" value="LarA-like"/>
</dbReference>
<accession>A0A4P7UPN6</accession>
<sequence length="418" mass="45082">MLYSVKYGHQKLSLAIPDTCPTDVIEPITVLPLEAPLEAFEAALDSPLGHPPLSALPQPASVAIAVPDETRPFPVRDLLPPLLERIFAAFPKLDHRRITIVVGGGLHEPPDQAQLDRVLPADLHGCTVVSHDARNSPICRMGVTSRGTPVEINAAYACAELKIVMGMVDAHQFAGFTGGAKGVVVGCASAAMIAHNHSLLSHAQAFAGNLEGNPVREDLNESGVIAGVNIAINVALTAEKKIAALFVGDPQLVLRRAAQETRALYGHRLHKKYDVVIASCGGLPKDICLYQAQKALDAARHCAAPQGKILLVAECSQGIGDDVYEDYVSRFTSQQDLLKDFTQHEFKMGAHKAFLFGRVAVAHELVLHTELSERDTSRCLLRKGDAQQTLDAWFGMNPHAETAVITYANSTFFYTPEA</sequence>
<feature type="domain" description="Lactate racemase C-terminal" evidence="2">
    <location>
        <begin position="271"/>
        <end position="374"/>
    </location>
</feature>
<dbReference type="InterPro" id="IPR043166">
    <property type="entry name" value="LarA-like_C"/>
</dbReference>
<dbReference type="InterPro" id="IPR018657">
    <property type="entry name" value="LarA-like_N"/>
</dbReference>
<dbReference type="AlphaFoldDB" id="A0A4P7UPN6"/>
<dbReference type="OrthoDB" id="9770545at2"/>
<dbReference type="InterPro" id="IPR048520">
    <property type="entry name" value="LarA_C"/>
</dbReference>
<dbReference type="NCBIfam" id="NF033504">
    <property type="entry name" value="Ni_dep_LarA"/>
    <property type="match status" value="1"/>
</dbReference>
<dbReference type="PANTHER" id="PTHR33171">
    <property type="entry name" value="LAR_N DOMAIN-CONTAINING PROTEIN"/>
    <property type="match status" value="1"/>
</dbReference>
<evidence type="ECO:0000259" key="1">
    <source>
        <dbReference type="Pfam" id="PF09861"/>
    </source>
</evidence>
<dbReference type="Pfam" id="PF21113">
    <property type="entry name" value="LarA_C"/>
    <property type="match status" value="1"/>
</dbReference>
<dbReference type="Gene3D" id="3.40.50.11440">
    <property type="match status" value="1"/>
</dbReference>
<gene>
    <name evidence="3" type="primary">larA</name>
    <name evidence="3" type="ORF">DDIC_13710</name>
</gene>
<evidence type="ECO:0000313" key="3">
    <source>
        <dbReference type="EMBL" id="QCC86914.1"/>
    </source>
</evidence>
<dbReference type="Gene3D" id="3.90.226.30">
    <property type="match status" value="1"/>
</dbReference>
<dbReference type="Proteomes" id="UP000297065">
    <property type="component" value="Chromosome"/>
</dbReference>
<organism evidence="3 4">
    <name type="scientific">Desulfovibrio desulfuricans</name>
    <dbReference type="NCBI Taxonomy" id="876"/>
    <lineage>
        <taxon>Bacteria</taxon>
        <taxon>Pseudomonadati</taxon>
        <taxon>Thermodesulfobacteriota</taxon>
        <taxon>Desulfovibrionia</taxon>
        <taxon>Desulfovibrionales</taxon>
        <taxon>Desulfovibrionaceae</taxon>
        <taxon>Desulfovibrio</taxon>
    </lineage>
</organism>
<proteinExistence type="predicted"/>
<feature type="domain" description="LarA-like N-terminal" evidence="1">
    <location>
        <begin position="7"/>
        <end position="204"/>
    </location>
</feature>
<protein>
    <submittedName>
        <fullName evidence="3">Nickel-dependent lactate racemase</fullName>
    </submittedName>
</protein>
<name>A0A4P7UPN6_DESDE</name>
<dbReference type="RefSeq" id="WP_136400954.1">
    <property type="nucleotide sequence ID" value="NZ_CP036295.1"/>
</dbReference>
<evidence type="ECO:0000313" key="4">
    <source>
        <dbReference type="Proteomes" id="UP000297065"/>
    </source>
</evidence>
<reference evidence="3 4" key="1">
    <citation type="submission" date="2019-02" db="EMBL/GenBank/DDBJ databases">
        <title>Complete Genome Sequence of Desulfovibrio desulfuricans IC1, a Sulfonate Utilizing Anaerobe.</title>
        <authorList>
            <person name="Day L.A."/>
            <person name="De Leon K.B."/>
            <person name="Wall J.D."/>
        </authorList>
    </citation>
    <scope>NUCLEOTIDE SEQUENCE [LARGE SCALE GENOMIC DNA]</scope>
    <source>
        <strain evidence="3 4">IC1</strain>
    </source>
</reference>